<organism evidence="9 10">
    <name type="scientific">candidate division WWE3 bacterium RBG_16_37_10</name>
    <dbReference type="NCBI Taxonomy" id="1802610"/>
    <lineage>
        <taxon>Bacteria</taxon>
        <taxon>Katanobacteria</taxon>
    </lineage>
</organism>
<evidence type="ECO:0000256" key="4">
    <source>
        <dbReference type="ARBA" id="ARBA00022692"/>
    </source>
</evidence>
<dbReference type="GO" id="GO:0016757">
    <property type="term" value="F:glycosyltransferase activity"/>
    <property type="evidence" value="ECO:0007669"/>
    <property type="project" value="UniProtKB-KW"/>
</dbReference>
<feature type="transmembrane region" description="Helical" evidence="7">
    <location>
        <begin position="77"/>
        <end position="101"/>
    </location>
</feature>
<keyword evidence="3" id="KW-0808">Transferase</keyword>
<dbReference type="SUPFAM" id="SSF53448">
    <property type="entry name" value="Nucleotide-diphospho-sugar transferases"/>
    <property type="match status" value="1"/>
</dbReference>
<gene>
    <name evidence="9" type="ORF">A2W32_01390</name>
</gene>
<feature type="transmembrane region" description="Helical" evidence="7">
    <location>
        <begin position="113"/>
        <end position="132"/>
    </location>
</feature>
<keyword evidence="5 7" id="KW-1133">Transmembrane helix</keyword>
<evidence type="ECO:0000256" key="1">
    <source>
        <dbReference type="ARBA" id="ARBA00004141"/>
    </source>
</evidence>
<comment type="caution">
    <text evidence="9">The sequence shown here is derived from an EMBL/GenBank/DDBJ whole genome shotgun (WGS) entry which is preliminary data.</text>
</comment>
<dbReference type="EMBL" id="MEUT01000008">
    <property type="protein sequence ID" value="OGC51924.1"/>
    <property type="molecule type" value="Genomic_DNA"/>
</dbReference>
<keyword evidence="2" id="KW-0328">Glycosyltransferase</keyword>
<name>A0A1F4V3Y3_UNCKA</name>
<keyword evidence="6 7" id="KW-0472">Membrane</keyword>
<accession>A0A1F4V3Y3</accession>
<dbReference type="InterPro" id="IPR029044">
    <property type="entry name" value="Nucleotide-diphossugar_trans"/>
</dbReference>
<dbReference type="GO" id="GO:0016020">
    <property type="term" value="C:membrane"/>
    <property type="evidence" value="ECO:0007669"/>
    <property type="project" value="UniProtKB-SubCell"/>
</dbReference>
<reference evidence="9 10" key="1">
    <citation type="journal article" date="2016" name="Nat. Commun.">
        <title>Thousands of microbial genomes shed light on interconnected biogeochemical processes in an aquifer system.</title>
        <authorList>
            <person name="Anantharaman K."/>
            <person name="Brown C.T."/>
            <person name="Hug L.A."/>
            <person name="Sharon I."/>
            <person name="Castelle C.J."/>
            <person name="Probst A.J."/>
            <person name="Thomas B.C."/>
            <person name="Singh A."/>
            <person name="Wilkins M.J."/>
            <person name="Karaoz U."/>
            <person name="Brodie E.L."/>
            <person name="Williams K.H."/>
            <person name="Hubbard S.S."/>
            <person name="Banfield J.F."/>
        </authorList>
    </citation>
    <scope>NUCLEOTIDE SEQUENCE [LARGE SCALE GENOMIC DNA]</scope>
</reference>
<evidence type="ECO:0000256" key="2">
    <source>
        <dbReference type="ARBA" id="ARBA00022676"/>
    </source>
</evidence>
<evidence type="ECO:0000256" key="6">
    <source>
        <dbReference type="ARBA" id="ARBA00023136"/>
    </source>
</evidence>
<dbReference type="PANTHER" id="PTHR43867:SF2">
    <property type="entry name" value="CELLULOSE SYNTHASE CATALYTIC SUBUNIT A [UDP-FORMING]"/>
    <property type="match status" value="1"/>
</dbReference>
<evidence type="ECO:0000256" key="7">
    <source>
        <dbReference type="SAM" id="Phobius"/>
    </source>
</evidence>
<keyword evidence="4 7" id="KW-0812">Transmembrane</keyword>
<dbReference type="AlphaFoldDB" id="A0A1F4V3Y3"/>
<proteinExistence type="predicted"/>
<dbReference type="PANTHER" id="PTHR43867">
    <property type="entry name" value="CELLULOSE SYNTHASE CATALYTIC SUBUNIT A [UDP-FORMING]"/>
    <property type="match status" value="1"/>
</dbReference>
<dbReference type="Pfam" id="PF13632">
    <property type="entry name" value="Glyco_trans_2_3"/>
    <property type="match status" value="1"/>
</dbReference>
<evidence type="ECO:0000256" key="3">
    <source>
        <dbReference type="ARBA" id="ARBA00022679"/>
    </source>
</evidence>
<dbReference type="STRING" id="1802610.A2W32_01390"/>
<feature type="domain" description="Glycosyltransferase 2-like" evidence="8">
    <location>
        <begin position="3"/>
        <end position="126"/>
    </location>
</feature>
<dbReference type="InterPro" id="IPR050321">
    <property type="entry name" value="Glycosyltr_2/OpgH_subfam"/>
</dbReference>
<sequence>MDERIKTEDIEYSTRLQAKGCKIFFLEDAIAYTEGPVTVKDLMKQRLRWKKGRLDTFIKHKYLFLSSKKEHNKFLTYYLLPITLFYEIELLFEPIFTLYGIYYLIDTGNLKPMFIWIIFTGFIYAFTFLFGSKKNSKKAFVFTPTYFFLSYVLTFVEVYAMYKSLRMLSKKQDVVWQTWQRRGLNNV</sequence>
<evidence type="ECO:0000313" key="10">
    <source>
        <dbReference type="Proteomes" id="UP000177371"/>
    </source>
</evidence>
<protein>
    <recommendedName>
        <fullName evidence="8">Glycosyltransferase 2-like domain-containing protein</fullName>
    </recommendedName>
</protein>
<comment type="subcellular location">
    <subcellularLocation>
        <location evidence="1">Membrane</location>
        <topology evidence="1">Multi-pass membrane protein</topology>
    </subcellularLocation>
</comment>
<evidence type="ECO:0000256" key="5">
    <source>
        <dbReference type="ARBA" id="ARBA00022989"/>
    </source>
</evidence>
<evidence type="ECO:0000259" key="8">
    <source>
        <dbReference type="Pfam" id="PF13632"/>
    </source>
</evidence>
<feature type="transmembrane region" description="Helical" evidence="7">
    <location>
        <begin position="139"/>
        <end position="162"/>
    </location>
</feature>
<dbReference type="InterPro" id="IPR001173">
    <property type="entry name" value="Glyco_trans_2-like"/>
</dbReference>
<dbReference type="Proteomes" id="UP000177371">
    <property type="component" value="Unassembled WGS sequence"/>
</dbReference>
<evidence type="ECO:0000313" key="9">
    <source>
        <dbReference type="EMBL" id="OGC51924.1"/>
    </source>
</evidence>